<sequence length="122" mass="13610">MRVAISEWNGVVAPVFDASQKVRIFDEGSGHGEVREFSSPLPSAKVYELLGWGVDLLICGAISRPLAEMLESAGVRTVSFVRGEVEEVWEAWNQGRLATGSFTMPGCRRRGKGCRRRGWMWH</sequence>
<proteinExistence type="predicted"/>
<name>G0GAL9_WINT7</name>
<dbReference type="AlphaFoldDB" id="G0GAL9"/>
<reference evidence="1 2" key="1">
    <citation type="submission" date="2011-06" db="EMBL/GenBank/DDBJ databases">
        <title>The complete genome of Spirochaeta thermophila DSM 6578.</title>
        <authorList>
            <consortium name="US DOE Joint Genome Institute (JGI-PGF)"/>
            <person name="Lucas S."/>
            <person name="Lapidus A."/>
            <person name="Bruce D."/>
            <person name="Goodwin L."/>
            <person name="Pitluck S."/>
            <person name="Peters L."/>
            <person name="Kyrpides N."/>
            <person name="Mavromatis K."/>
            <person name="Ivanova N."/>
            <person name="Mikailova N."/>
            <person name="Pagani I."/>
            <person name="Chertkov O."/>
            <person name="Detter J.C."/>
            <person name="Tapia R."/>
            <person name="Han C."/>
            <person name="Land M."/>
            <person name="Hauser L."/>
            <person name="Markowitz V."/>
            <person name="Cheng J.-F."/>
            <person name="Hugenholtz P."/>
            <person name="Woyke T."/>
            <person name="Wu D."/>
            <person name="Spring S."/>
            <person name="Merkhoffer B."/>
            <person name="Schneider S."/>
            <person name="Klenk H.-P."/>
            <person name="Eisen J.A."/>
        </authorList>
    </citation>
    <scope>NUCLEOTIDE SEQUENCE [LARGE SCALE GENOMIC DNA]</scope>
    <source>
        <strain evidence="2">ATCC 700085 / DSM 6578 / Z-1203</strain>
    </source>
</reference>
<dbReference type="HOGENOM" id="CLU_126461_2_0_12"/>
<dbReference type="STRING" id="869211.Spith_0705"/>
<dbReference type="Proteomes" id="UP000007254">
    <property type="component" value="Chromosome"/>
</dbReference>
<evidence type="ECO:0000313" key="2">
    <source>
        <dbReference type="Proteomes" id="UP000007254"/>
    </source>
</evidence>
<dbReference type="OrthoDB" id="280278at2"/>
<dbReference type="EMBL" id="CP002903">
    <property type="protein sequence ID" value="AEJ60984.1"/>
    <property type="molecule type" value="Genomic_DNA"/>
</dbReference>
<dbReference type="RefSeq" id="WP_014624362.1">
    <property type="nucleotide sequence ID" value="NC_017583.1"/>
</dbReference>
<gene>
    <name evidence="1" type="ordered locus">Spith_0705</name>
</gene>
<protein>
    <submittedName>
        <fullName evidence="1">Dinitrogenase iron-molybdenum cofactor biosynthesis protein</fullName>
    </submittedName>
</protein>
<keyword evidence="2" id="KW-1185">Reference proteome</keyword>
<dbReference type="Gene3D" id="3.30.420.130">
    <property type="entry name" value="Dinitrogenase iron-molybdenum cofactor biosynthesis domain"/>
    <property type="match status" value="1"/>
</dbReference>
<dbReference type="InterPro" id="IPR036105">
    <property type="entry name" value="DiNase_FeMo-co_biosyn_sf"/>
</dbReference>
<dbReference type="SUPFAM" id="SSF53146">
    <property type="entry name" value="Nitrogenase accessory factor-like"/>
    <property type="match status" value="1"/>
</dbReference>
<accession>G0GAL9</accession>
<evidence type="ECO:0000313" key="1">
    <source>
        <dbReference type="EMBL" id="AEJ60984.1"/>
    </source>
</evidence>
<dbReference type="KEGG" id="stq:Spith_0705"/>
<organism evidence="1 2">
    <name type="scientific">Winmispira thermophila (strain ATCC 700085 / DSM 6578 / Z-1203)</name>
    <name type="common">Spirochaeta thermophila</name>
    <dbReference type="NCBI Taxonomy" id="869211"/>
    <lineage>
        <taxon>Bacteria</taxon>
        <taxon>Pseudomonadati</taxon>
        <taxon>Spirochaetota</taxon>
        <taxon>Spirochaetia</taxon>
        <taxon>Winmispirales</taxon>
        <taxon>Winmispiraceae</taxon>
        <taxon>Winmispira</taxon>
    </lineage>
</organism>